<dbReference type="InterPro" id="IPR046703">
    <property type="entry name" value="DUF6776"/>
</dbReference>
<evidence type="ECO:0000256" key="1">
    <source>
        <dbReference type="SAM" id="Coils"/>
    </source>
</evidence>
<sequence length="251" mass="28022">MSTPKPVFKSLQRKLWLRRWSVSAPKMTIKSQLPWPLRAVFLAIVLGLGAAVAMWAYEAGRSFTGFGSGPSVEQFSSVQTQLLQVNKERDEYRATVNAAESQLNIEKSLQAQLVAQIKSLEAQNIKLKEDLAFFESVLPTEAGAQGISIRRMKAEMEDPAHLRYRLLLMQGGKTVQDFNGNYQLILNVVQNGKSAMITFPKAEAAADYRLSFRHYQRVEGVLDVPANTVVKSVLIKVLERGAVRAQQSENL</sequence>
<evidence type="ECO:0000256" key="2">
    <source>
        <dbReference type="SAM" id="Phobius"/>
    </source>
</evidence>
<keyword evidence="1" id="KW-0175">Coiled coil</keyword>
<dbReference type="Pfam" id="PF20567">
    <property type="entry name" value="DUF6776"/>
    <property type="match status" value="1"/>
</dbReference>
<evidence type="ECO:0000313" key="4">
    <source>
        <dbReference type="Proteomes" id="UP000642180"/>
    </source>
</evidence>
<dbReference type="EMBL" id="BMDI01000003">
    <property type="protein sequence ID" value="GGI21141.1"/>
    <property type="molecule type" value="Genomic_DNA"/>
</dbReference>
<name>A0A8J3ASI3_9BURK</name>
<dbReference type="AlphaFoldDB" id="A0A8J3ASI3"/>
<comment type="caution">
    <text evidence="3">The sequence shown here is derived from an EMBL/GenBank/DDBJ whole genome shotgun (WGS) entry which is preliminary data.</text>
</comment>
<feature type="coiled-coil region" evidence="1">
    <location>
        <begin position="82"/>
        <end position="137"/>
    </location>
</feature>
<keyword evidence="2" id="KW-1133">Transmembrane helix</keyword>
<protein>
    <submittedName>
        <fullName evidence="3">Uncharacterized protein</fullName>
    </submittedName>
</protein>
<feature type="transmembrane region" description="Helical" evidence="2">
    <location>
        <begin position="35"/>
        <end position="57"/>
    </location>
</feature>
<proteinExistence type="predicted"/>
<gene>
    <name evidence="3" type="ORF">GCM10008066_27580</name>
</gene>
<dbReference type="RefSeq" id="WP_188381967.1">
    <property type="nucleotide sequence ID" value="NZ_BMDI01000003.1"/>
</dbReference>
<keyword evidence="4" id="KW-1185">Reference proteome</keyword>
<keyword evidence="2" id="KW-0812">Transmembrane</keyword>
<evidence type="ECO:0000313" key="3">
    <source>
        <dbReference type="EMBL" id="GGI21141.1"/>
    </source>
</evidence>
<accession>A0A8J3ASI3</accession>
<reference evidence="4" key="1">
    <citation type="journal article" date="2019" name="Int. J. Syst. Evol. Microbiol.">
        <title>The Global Catalogue of Microorganisms (GCM) 10K type strain sequencing project: providing services to taxonomists for standard genome sequencing and annotation.</title>
        <authorList>
            <consortium name="The Broad Institute Genomics Platform"/>
            <consortium name="The Broad Institute Genome Sequencing Center for Infectious Disease"/>
            <person name="Wu L."/>
            <person name="Ma J."/>
        </authorList>
    </citation>
    <scope>NUCLEOTIDE SEQUENCE [LARGE SCALE GENOMIC DNA]</scope>
    <source>
        <strain evidence="4">CCM 2767</strain>
    </source>
</reference>
<organism evidence="3 4">
    <name type="scientific">Oxalicibacterium faecigallinarum</name>
    <dbReference type="NCBI Taxonomy" id="573741"/>
    <lineage>
        <taxon>Bacteria</taxon>
        <taxon>Pseudomonadati</taxon>
        <taxon>Pseudomonadota</taxon>
        <taxon>Betaproteobacteria</taxon>
        <taxon>Burkholderiales</taxon>
        <taxon>Oxalobacteraceae</taxon>
        <taxon>Oxalicibacterium</taxon>
    </lineage>
</organism>
<dbReference type="Proteomes" id="UP000642180">
    <property type="component" value="Unassembled WGS sequence"/>
</dbReference>
<keyword evidence="2" id="KW-0472">Membrane</keyword>